<keyword evidence="3" id="KW-1185">Reference proteome</keyword>
<evidence type="ECO:0000313" key="2">
    <source>
        <dbReference type="EMBL" id="SNY69489.1"/>
    </source>
</evidence>
<evidence type="ECO:0000313" key="3">
    <source>
        <dbReference type="Proteomes" id="UP000219612"/>
    </source>
</evidence>
<dbReference type="AlphaFoldDB" id="A0A285KA54"/>
<feature type="region of interest" description="Disordered" evidence="1">
    <location>
        <begin position="124"/>
        <end position="147"/>
    </location>
</feature>
<dbReference type="EMBL" id="OBDY01000035">
    <property type="protein sequence ID" value="SNY69489.1"/>
    <property type="molecule type" value="Genomic_DNA"/>
</dbReference>
<evidence type="ECO:0000256" key="1">
    <source>
        <dbReference type="SAM" id="MobiDB-lite"/>
    </source>
</evidence>
<organism evidence="2 3">
    <name type="scientific">Paractinoplanes atraurantiacus</name>
    <dbReference type="NCBI Taxonomy" id="1036182"/>
    <lineage>
        <taxon>Bacteria</taxon>
        <taxon>Bacillati</taxon>
        <taxon>Actinomycetota</taxon>
        <taxon>Actinomycetes</taxon>
        <taxon>Micromonosporales</taxon>
        <taxon>Micromonosporaceae</taxon>
        <taxon>Paractinoplanes</taxon>
    </lineage>
</organism>
<dbReference type="RefSeq" id="WP_097328219.1">
    <property type="nucleotide sequence ID" value="NZ_OBDY01000035.1"/>
</dbReference>
<gene>
    <name evidence="2" type="ORF">SAMN05421748_13557</name>
</gene>
<dbReference type="Proteomes" id="UP000219612">
    <property type="component" value="Unassembled WGS sequence"/>
</dbReference>
<proteinExistence type="predicted"/>
<protein>
    <submittedName>
        <fullName evidence="2">Uncharacterized protein</fullName>
    </submittedName>
</protein>
<sequence>MLADVGAGSWQPERDATNWVRLNLVAHHMQAQTVLRRVDDVSKTWLELEGIVKQHRLPERALFALYTASLGLKVRRTVYEKDAEIEVGTANRDLRLLVSAGLLAPQGETKGRYYVGTPELRDIRKGVVGERPQPRNPYGTSRPRRTV</sequence>
<reference evidence="3" key="1">
    <citation type="submission" date="2017-09" db="EMBL/GenBank/DDBJ databases">
        <authorList>
            <person name="Varghese N."/>
            <person name="Submissions S."/>
        </authorList>
    </citation>
    <scope>NUCLEOTIDE SEQUENCE [LARGE SCALE GENOMIC DNA]</scope>
    <source>
        <strain evidence="3">CGMCC 4.6857</strain>
    </source>
</reference>
<accession>A0A285KA54</accession>
<name>A0A285KA54_9ACTN</name>
<dbReference type="OrthoDB" id="9813719at2"/>